<accession>A0A9Q9J8Q0</accession>
<dbReference type="EMBL" id="CP104450">
    <property type="protein sequence ID" value="UXE36438.1"/>
    <property type="molecule type" value="Genomic_DNA"/>
</dbReference>
<dbReference type="RefSeq" id="WP_260990204.1">
    <property type="nucleotide sequence ID" value="NZ_CP104450.1"/>
</dbReference>
<sequence>MDDLLTNPNLLKYWNLVKGENKNKLTITDVMSLGQHVTAFEVFPVGQNSIHWTDAFKDITLGGRLYLSFPDIVQDTLPSFNEEKGVSNNSISFKISNIDNSVQMMALSGQLFKAKVNIIMVVLDPYTTEPIYSSLMFCGYIDYCQAVANPNNAVTEMTVNINSIYQKLDVQTRTLAANSVYQSYYKGDEFMSLLGQVNKADQEWRMKK</sequence>
<name>A0A9Q9J8Q0_RAOOR</name>
<dbReference type="Proteomes" id="UP001064206">
    <property type="component" value="Chromosome"/>
</dbReference>
<evidence type="ECO:0000313" key="2">
    <source>
        <dbReference type="Proteomes" id="UP001064206"/>
    </source>
</evidence>
<gene>
    <name evidence="1" type="ORF">N2J37_17975</name>
</gene>
<proteinExistence type="predicted"/>
<organism evidence="1 2">
    <name type="scientific">Raoultella ornithinolytica</name>
    <name type="common">Klebsiella ornithinolytica</name>
    <dbReference type="NCBI Taxonomy" id="54291"/>
    <lineage>
        <taxon>Bacteria</taxon>
        <taxon>Pseudomonadati</taxon>
        <taxon>Pseudomonadota</taxon>
        <taxon>Gammaproteobacteria</taxon>
        <taxon>Enterobacterales</taxon>
        <taxon>Enterobacteriaceae</taxon>
        <taxon>Klebsiella/Raoultella group</taxon>
        <taxon>Raoultella</taxon>
    </lineage>
</organism>
<dbReference type="AlphaFoldDB" id="A0A9Q9J8Q0"/>
<protein>
    <submittedName>
        <fullName evidence="1">DUF2163 domain-containing protein</fullName>
    </submittedName>
</protein>
<evidence type="ECO:0000313" key="1">
    <source>
        <dbReference type="EMBL" id="UXE36438.1"/>
    </source>
</evidence>
<reference evidence="1" key="1">
    <citation type="submission" date="2022-09" db="EMBL/GenBank/DDBJ databases">
        <title>Multidrug resistance Raoultella ornithinolytica Strain MQB_Silv_108.</title>
        <authorList>
            <person name="Quintela-Baluja M."/>
        </authorList>
    </citation>
    <scope>NUCLEOTIDE SEQUENCE</scope>
    <source>
        <strain evidence="1">MQB_Silv_108</strain>
    </source>
</reference>